<name>A0A557QPD9_9RHOO</name>
<proteinExistence type="predicted"/>
<evidence type="ECO:0000313" key="2">
    <source>
        <dbReference type="EMBL" id="TVO54777.1"/>
    </source>
</evidence>
<dbReference type="OrthoDB" id="8001925at2"/>
<evidence type="ECO:0000256" key="1">
    <source>
        <dbReference type="SAM" id="SignalP"/>
    </source>
</evidence>
<gene>
    <name evidence="2" type="ORF">FHP91_13000</name>
</gene>
<dbReference type="Pfam" id="PF07769">
    <property type="entry name" value="PsiF_repeat"/>
    <property type="match status" value="1"/>
</dbReference>
<feature type="signal peptide" evidence="1">
    <location>
        <begin position="1"/>
        <end position="25"/>
    </location>
</feature>
<protein>
    <recommendedName>
        <fullName evidence="4">Phosphate starvation-inducible protein PsiF</fullName>
    </recommendedName>
</protein>
<evidence type="ECO:0008006" key="4">
    <source>
        <dbReference type="Google" id="ProtNLM"/>
    </source>
</evidence>
<accession>A0A557QPD9</accession>
<dbReference type="Proteomes" id="UP000319502">
    <property type="component" value="Unassembled WGS sequence"/>
</dbReference>
<dbReference type="InterPro" id="IPR011690">
    <property type="entry name" value="P_starv_induced_PsiF"/>
</dbReference>
<keyword evidence="3" id="KW-1185">Reference proteome</keyword>
<organism evidence="2 3">
    <name type="scientific">Denitromonas halophila</name>
    <dbReference type="NCBI Taxonomy" id="1629404"/>
    <lineage>
        <taxon>Bacteria</taxon>
        <taxon>Pseudomonadati</taxon>
        <taxon>Pseudomonadota</taxon>
        <taxon>Betaproteobacteria</taxon>
        <taxon>Rhodocyclales</taxon>
        <taxon>Zoogloeaceae</taxon>
        <taxon>Denitromonas</taxon>
    </lineage>
</organism>
<comment type="caution">
    <text evidence="2">The sequence shown here is derived from an EMBL/GenBank/DDBJ whole genome shotgun (WGS) entry which is preliminary data.</text>
</comment>
<feature type="chain" id="PRO_5021991645" description="Phosphate starvation-inducible protein PsiF" evidence="1">
    <location>
        <begin position="26"/>
        <end position="75"/>
    </location>
</feature>
<dbReference type="AlphaFoldDB" id="A0A557QPD9"/>
<evidence type="ECO:0000313" key="3">
    <source>
        <dbReference type="Proteomes" id="UP000319502"/>
    </source>
</evidence>
<keyword evidence="1" id="KW-0732">Signal</keyword>
<reference evidence="2 3" key="1">
    <citation type="submission" date="2019-07" db="EMBL/GenBank/DDBJ databases">
        <title>The pathways for chlorine oxyanion respiration interact through the shared metabolite chlorate.</title>
        <authorList>
            <person name="Barnum T.P."/>
            <person name="Cheng Y."/>
            <person name="Hill K.A."/>
            <person name="Lucas L.N."/>
            <person name="Carlson H.K."/>
            <person name="Coates J.D."/>
        </authorList>
    </citation>
    <scope>NUCLEOTIDE SEQUENCE [LARGE SCALE GENOMIC DNA]</scope>
    <source>
        <strain evidence="2 3">SFB-3</strain>
    </source>
</reference>
<dbReference type="RefSeq" id="WP_144310002.1">
    <property type="nucleotide sequence ID" value="NZ_VMNK01000012.1"/>
</dbReference>
<sequence length="75" mass="7867">MTIAKKLAIAASLAALLLQPLAGQANPQHDKMRNCNKTAKEKALKGEPRKAFMKTCLSGKATTPAPLAAAKPAKK</sequence>
<dbReference type="EMBL" id="VMNK01000012">
    <property type="protein sequence ID" value="TVO54777.1"/>
    <property type="molecule type" value="Genomic_DNA"/>
</dbReference>